<dbReference type="PANTHER" id="PTHR12298">
    <property type="entry name" value="PCDC2 PROGRAMMED CELL DEATH PROTEIN 2 -RELATED"/>
    <property type="match status" value="1"/>
</dbReference>
<proteinExistence type="predicted"/>
<evidence type="ECO:0000256" key="4">
    <source>
        <dbReference type="PROSITE-ProRule" id="PRU00134"/>
    </source>
</evidence>
<keyword evidence="1" id="KW-0479">Metal-binding</keyword>
<dbReference type="AlphaFoldDB" id="A0A7N0RDR5"/>
<dbReference type="EnsemblPlants" id="Kaladp0008s0370.1.v1.1">
    <property type="protein sequence ID" value="Kaladp0008s0370.1.v1.1"/>
    <property type="gene ID" value="Kaladp0008s0370.v1.1"/>
</dbReference>
<accession>A0A7N0RDR5</accession>
<feature type="domain" description="MYND-type" evidence="5">
    <location>
        <begin position="180"/>
        <end position="218"/>
    </location>
</feature>
<keyword evidence="2 4" id="KW-0863">Zinc-finger</keyword>
<dbReference type="Pfam" id="PF01753">
    <property type="entry name" value="zf-MYND"/>
    <property type="match status" value="1"/>
</dbReference>
<protein>
    <recommendedName>
        <fullName evidence="5">MYND-type domain-containing protein</fullName>
    </recommendedName>
</protein>
<evidence type="ECO:0000256" key="1">
    <source>
        <dbReference type="ARBA" id="ARBA00022723"/>
    </source>
</evidence>
<dbReference type="InterPro" id="IPR002893">
    <property type="entry name" value="Znf_MYND"/>
</dbReference>
<sequence>MMRDSDCTVGDERLIKDVESLRVSSVEPEEEFEDYEEDECEEPVVLGFVQSPEHEWSLLRHLFPSKAGGLPAWLDPNDLPSGKSCTCDICGTPLRFLLQVYAPLSHKESAFHRTLYIFICTSMTCLIQHQRNQQNQCSKKGSRSVKVFRCQLPRTNPYYSPDAPKNDGTDKPSTVGAALCDWCGSWKGDRVCSSCGITHYCSDIHQTTHWSSGHESECCQTILSLSVESGSDRVAMERQRG</sequence>
<evidence type="ECO:0000259" key="5">
    <source>
        <dbReference type="PROSITE" id="PS50865"/>
    </source>
</evidence>
<keyword evidence="7" id="KW-1185">Reference proteome</keyword>
<evidence type="ECO:0000313" key="6">
    <source>
        <dbReference type="EnsemblPlants" id="Kaladp0008s0370.1.v1.1"/>
    </source>
</evidence>
<keyword evidence="3" id="KW-0862">Zinc</keyword>
<dbReference type="PROSITE" id="PS50865">
    <property type="entry name" value="ZF_MYND_2"/>
    <property type="match status" value="1"/>
</dbReference>
<dbReference type="Gramene" id="Kaladp0008s0370.1.v1.1">
    <property type="protein sequence ID" value="Kaladp0008s0370.1.v1.1"/>
    <property type="gene ID" value="Kaladp0008s0370.v1.1"/>
</dbReference>
<evidence type="ECO:0000313" key="7">
    <source>
        <dbReference type="Proteomes" id="UP000594263"/>
    </source>
</evidence>
<dbReference type="PANTHER" id="PTHR12298:SF4">
    <property type="entry name" value="PROGRAMMED CELL DEATH PROTEIN 2"/>
    <property type="match status" value="1"/>
</dbReference>
<dbReference type="Gene3D" id="6.10.140.2220">
    <property type="match status" value="1"/>
</dbReference>
<evidence type="ECO:0000256" key="2">
    <source>
        <dbReference type="ARBA" id="ARBA00022771"/>
    </source>
</evidence>
<reference evidence="6" key="1">
    <citation type="submission" date="2021-01" db="UniProtKB">
        <authorList>
            <consortium name="EnsemblPlants"/>
        </authorList>
    </citation>
    <scope>IDENTIFICATION</scope>
</reference>
<dbReference type="GO" id="GO:0008270">
    <property type="term" value="F:zinc ion binding"/>
    <property type="evidence" value="ECO:0007669"/>
    <property type="project" value="UniProtKB-KW"/>
</dbReference>
<dbReference type="SUPFAM" id="SSF144232">
    <property type="entry name" value="HIT/MYND zinc finger-like"/>
    <property type="match status" value="1"/>
</dbReference>
<name>A0A7N0RDR5_KALFE</name>
<evidence type="ECO:0000256" key="3">
    <source>
        <dbReference type="ARBA" id="ARBA00022833"/>
    </source>
</evidence>
<dbReference type="Proteomes" id="UP000594263">
    <property type="component" value="Unplaced"/>
</dbReference>
<organism evidence="6 7">
    <name type="scientific">Kalanchoe fedtschenkoi</name>
    <name type="common">Lavender scallops</name>
    <name type="synonym">South American air plant</name>
    <dbReference type="NCBI Taxonomy" id="63787"/>
    <lineage>
        <taxon>Eukaryota</taxon>
        <taxon>Viridiplantae</taxon>
        <taxon>Streptophyta</taxon>
        <taxon>Embryophyta</taxon>
        <taxon>Tracheophyta</taxon>
        <taxon>Spermatophyta</taxon>
        <taxon>Magnoliopsida</taxon>
        <taxon>eudicotyledons</taxon>
        <taxon>Gunneridae</taxon>
        <taxon>Pentapetalae</taxon>
        <taxon>Saxifragales</taxon>
        <taxon>Crassulaceae</taxon>
        <taxon>Kalanchoe</taxon>
    </lineage>
</organism>